<evidence type="ECO:0000256" key="5">
    <source>
        <dbReference type="ARBA" id="ARBA00022801"/>
    </source>
</evidence>
<accession>A0AAV8XFL7</accession>
<dbReference type="Pfam" id="PF17917">
    <property type="entry name" value="RT_RNaseH"/>
    <property type="match status" value="1"/>
</dbReference>
<keyword evidence="6" id="KW-0695">RNA-directed DNA polymerase</keyword>
<sequence>MRGSQPSSVKSSKGILGISKLARYLYGRHFLIRTDHNALQWIMNFKNPEGQVARWMERLATV</sequence>
<dbReference type="InterPro" id="IPR043502">
    <property type="entry name" value="DNA/RNA_pol_sf"/>
</dbReference>
<keyword evidence="1" id="KW-0808">Transferase</keyword>
<dbReference type="GO" id="GO:0003964">
    <property type="term" value="F:RNA-directed DNA polymerase activity"/>
    <property type="evidence" value="ECO:0007669"/>
    <property type="project" value="UniProtKB-KW"/>
</dbReference>
<evidence type="ECO:0000259" key="7">
    <source>
        <dbReference type="Pfam" id="PF17917"/>
    </source>
</evidence>
<dbReference type="EMBL" id="JAPWTK010000662">
    <property type="protein sequence ID" value="KAJ8937345.1"/>
    <property type="molecule type" value="Genomic_DNA"/>
</dbReference>
<evidence type="ECO:0000313" key="9">
    <source>
        <dbReference type="Proteomes" id="UP001162162"/>
    </source>
</evidence>
<evidence type="ECO:0000256" key="3">
    <source>
        <dbReference type="ARBA" id="ARBA00022722"/>
    </source>
</evidence>
<evidence type="ECO:0000313" key="8">
    <source>
        <dbReference type="EMBL" id="KAJ8937345.1"/>
    </source>
</evidence>
<evidence type="ECO:0000256" key="2">
    <source>
        <dbReference type="ARBA" id="ARBA00022695"/>
    </source>
</evidence>
<comment type="caution">
    <text evidence="8">The sequence shown here is derived from an EMBL/GenBank/DDBJ whole genome shotgun (WGS) entry which is preliminary data.</text>
</comment>
<organism evidence="8 9">
    <name type="scientific">Aromia moschata</name>
    <dbReference type="NCBI Taxonomy" id="1265417"/>
    <lineage>
        <taxon>Eukaryota</taxon>
        <taxon>Metazoa</taxon>
        <taxon>Ecdysozoa</taxon>
        <taxon>Arthropoda</taxon>
        <taxon>Hexapoda</taxon>
        <taxon>Insecta</taxon>
        <taxon>Pterygota</taxon>
        <taxon>Neoptera</taxon>
        <taxon>Endopterygota</taxon>
        <taxon>Coleoptera</taxon>
        <taxon>Polyphaga</taxon>
        <taxon>Cucujiformia</taxon>
        <taxon>Chrysomeloidea</taxon>
        <taxon>Cerambycidae</taxon>
        <taxon>Cerambycinae</taxon>
        <taxon>Callichromatini</taxon>
        <taxon>Aromia</taxon>
    </lineage>
</organism>
<evidence type="ECO:0000256" key="6">
    <source>
        <dbReference type="ARBA" id="ARBA00022918"/>
    </source>
</evidence>
<name>A0AAV8XFL7_9CUCU</name>
<dbReference type="GO" id="GO:0016787">
    <property type="term" value="F:hydrolase activity"/>
    <property type="evidence" value="ECO:0007669"/>
    <property type="project" value="UniProtKB-KW"/>
</dbReference>
<reference evidence="8" key="1">
    <citation type="journal article" date="2023" name="Insect Mol. Biol.">
        <title>Genome sequencing provides insights into the evolution of gene families encoding plant cell wall-degrading enzymes in longhorned beetles.</title>
        <authorList>
            <person name="Shin N.R."/>
            <person name="Okamura Y."/>
            <person name="Kirsch R."/>
            <person name="Pauchet Y."/>
        </authorList>
    </citation>
    <scope>NUCLEOTIDE SEQUENCE</scope>
    <source>
        <strain evidence="8">AMC_N1</strain>
    </source>
</reference>
<evidence type="ECO:0000256" key="4">
    <source>
        <dbReference type="ARBA" id="ARBA00022759"/>
    </source>
</evidence>
<dbReference type="SUPFAM" id="SSF56672">
    <property type="entry name" value="DNA/RNA polymerases"/>
    <property type="match status" value="1"/>
</dbReference>
<dbReference type="InterPro" id="IPR041373">
    <property type="entry name" value="RT_RNaseH"/>
</dbReference>
<keyword evidence="9" id="KW-1185">Reference proteome</keyword>
<dbReference type="AlphaFoldDB" id="A0AAV8XFL7"/>
<keyword evidence="5" id="KW-0378">Hydrolase</keyword>
<proteinExistence type="predicted"/>
<keyword evidence="3" id="KW-0540">Nuclease</keyword>
<gene>
    <name evidence="8" type="ORF">NQ318_011850</name>
</gene>
<dbReference type="Proteomes" id="UP001162162">
    <property type="component" value="Unassembled WGS sequence"/>
</dbReference>
<keyword evidence="4" id="KW-0255">Endonuclease</keyword>
<evidence type="ECO:0000256" key="1">
    <source>
        <dbReference type="ARBA" id="ARBA00022679"/>
    </source>
</evidence>
<feature type="domain" description="Reverse transcriptase RNase H-like" evidence="7">
    <location>
        <begin position="17"/>
        <end position="60"/>
    </location>
</feature>
<protein>
    <recommendedName>
        <fullName evidence="7">Reverse transcriptase RNase H-like domain-containing protein</fullName>
    </recommendedName>
</protein>
<keyword evidence="2" id="KW-0548">Nucleotidyltransferase</keyword>
<dbReference type="GO" id="GO:0004519">
    <property type="term" value="F:endonuclease activity"/>
    <property type="evidence" value="ECO:0007669"/>
    <property type="project" value="UniProtKB-KW"/>
</dbReference>